<dbReference type="Proteomes" id="UP001153332">
    <property type="component" value="Unassembled WGS sequence"/>
</dbReference>
<organism evidence="1 2">
    <name type="scientific">Lasiodiplodia mahajangana</name>
    <dbReference type="NCBI Taxonomy" id="1108764"/>
    <lineage>
        <taxon>Eukaryota</taxon>
        <taxon>Fungi</taxon>
        <taxon>Dikarya</taxon>
        <taxon>Ascomycota</taxon>
        <taxon>Pezizomycotina</taxon>
        <taxon>Dothideomycetes</taxon>
        <taxon>Dothideomycetes incertae sedis</taxon>
        <taxon>Botryosphaeriales</taxon>
        <taxon>Botryosphaeriaceae</taxon>
        <taxon>Lasiodiplodia</taxon>
    </lineage>
</organism>
<dbReference type="EMBL" id="JAPUUL010000256">
    <property type="protein sequence ID" value="KAJ8131634.1"/>
    <property type="molecule type" value="Genomic_DNA"/>
</dbReference>
<protein>
    <submittedName>
        <fullName evidence="1">Uncharacterized protein</fullName>
    </submittedName>
</protein>
<name>A0ACC2JWE8_9PEZI</name>
<sequence length="1904" mass="208212">MPSSYLVLVCGLRASQHQAQSKQDLEEVFHLRFPETRVIVFDDLQSGTIDLAQIGWVWKAAQSLLQLLEDEILGSQAPSNHTGHPRPGPILFLAQNIGGLVVKQALVEAATNSDYHDLILRTTTLFFLGTLHRASNETSLEKQLMRHVLATTQQISDPLTFIQEAANIISSIGISFSLLSSPFSIINFVELPDEGECCSVGLIGQVVDETSYILGVPSEQNIVYNCAHGELWRFAPDDQKTQLLWNMIDKGSGQNNSDAGYLAFMRALAERDPKTMHHHGFSRRHPQMRWITTSQTYLSWLASSDNRILYLYGEPGSGSSTVSGFVMEHVMAIPKYRPATFISFSCHKQYVQTTKPENISLSLCRQLLAARPSLYRRTRPLCEALLERSLFNEASMWALLRSLLEYHSEEVFVFIDRIHNCENSLLQYLLNIASIPREAGRPLRFTLSSSSKAAVMLPSKLSTLLSVDLSENLEMSRASEEAVREQVLINAKKNSLWSELQEEGKAGASPQVMGQPIFSLYALIFVGTTGAWAEDAALCKESYFLNYSTLCWPDHYNLCHGHPLARKMALQLLQNTPLRSTWLSLYAHFKSHISDSLDLLASPLAAASRLGLTRIVEEIIRGVTSRDVPLSNPLADMSISDRYQLAGECIGLAAAEGRVELITKLASIIPPASLESKGQGGLTPLLRAAQGGHIHAVSALVKQGASSTAIGKDGSTILHIAARLGNKAMVEQILKLEERPDLTTVDYAGYDAIKIATESGFYTILSLLLSSGVSKETINKPIPSNKKTPLALAVEHGHVKVVRLLLDYGANPITRYGTELSPIYRAAKEGDVDILISLLDHPAYQKLKIRYGSIVSRDLGDNDEVTRGSRKVSKATPDKQDVTTMLASGDLEGCLLVAAEYGRRQIILLLLQYDIQPNRPDGRGNTPLHLAARMGFAEVVQILINQGCDAGLTNADGMTPIQLASEHGHLDVVKTLCEHFRPQDTSGLEPEHLLINNAMEIAAKAGHVPVVEYLVERDTGIALKALTIAAESGQQAVIRALIFNAKKFGSLTNQGITEATRVAMLGRQYGALNALLELQVGLDVAPKDSVEELGELLYTAITNDDVQAIHVLAHNGFDMNRQNENGESPLHLTVLQNKPRVIKQLIEYGAHLERTNNGGETPLHVACADGEKQVVVERLLEAGANPNARRALYNATALHIACGSARDNSEIISSLLKHGATPNLKDTRGWTPLHYAARSLANTIAIIGSNGERKELVDEQNSYGSTALVRAGEDGIVGVIEFLLEHGADPTIRTKSGSSVLHRAAQNGHLGVVQVLTSNKYKAINPNIFKNNGATALHMAVYNGRLDAIEYLLSIDSVDINAHINGNGTPLSFAIFNERKETVKLLLERGADPNIQMDGMVGIQLAIETVDSDLVRIVLNASKFTLEGLEEALWAAIRKGLLDAIIAILHHNASLATSIHVATGCTLLTYATMWESHEVIDYLLMNMIQYNIRLNEYDKTGNTAVLLAVRNGGRTLLSSLLEHGADPDIHILDLLLSRGASVSLTDLHGRDSLSWACLSGSSDAIGRVVAKMQEADEWHDRCSAALHYVLAAKKPESLLRALLGTGSDKTRTEIIARSKPDRNGWTLAYTMKHGGWSTLSELPVWFREVVERNQDDTASLRAPTGWDLKDKPYMLNVSEDSQTITSGLGPIPDISEVAYALICSNFCIPAHQDFYFEITIETVAEIAGSIKEPIDVGIGLCIEGVSENSMVGWELGSIGFHGDGVRCAQTLFGEPYAEGFGIDHTIGCKIEVQNEKRTVSFVKNKQSLGIAFHNDEIPMGQLYPAISIDANMRGLRITGRFGGPAEEKVDNNPQAQAQDETRPQAQTLGSSENRESLGSIESGPGEVDIELQDEYDDDSSDFSW</sequence>
<evidence type="ECO:0000313" key="2">
    <source>
        <dbReference type="Proteomes" id="UP001153332"/>
    </source>
</evidence>
<evidence type="ECO:0000313" key="1">
    <source>
        <dbReference type="EMBL" id="KAJ8131634.1"/>
    </source>
</evidence>
<comment type="caution">
    <text evidence="1">The sequence shown here is derived from an EMBL/GenBank/DDBJ whole genome shotgun (WGS) entry which is preliminary data.</text>
</comment>
<accession>A0ACC2JWE8</accession>
<gene>
    <name evidence="1" type="ORF">O1611_g1991</name>
</gene>
<keyword evidence="2" id="KW-1185">Reference proteome</keyword>
<proteinExistence type="predicted"/>
<reference evidence="1" key="1">
    <citation type="submission" date="2022-12" db="EMBL/GenBank/DDBJ databases">
        <title>Genome Sequence of Lasiodiplodia mahajangana.</title>
        <authorList>
            <person name="Buettner E."/>
        </authorList>
    </citation>
    <scope>NUCLEOTIDE SEQUENCE</scope>
    <source>
        <strain evidence="1">VT137</strain>
    </source>
</reference>